<accession>A0A194PRG8</accession>
<sequence length="244" mass="27121">MARITRIALDFALVSIKTIRPAVSRLWRGSKSYILETSAKRLVDNNLVTRAEHALHDATENLETKLTTLRDNQLPKEVEYLEKELQKAKEKMKKDNVLTAKAVKPAIGTAWQYAKIEMAPPLTVAYFTGPGGRKIEELASKTANNLIAGLEAMVRDMEAERLRQIRLKEEAVKAAQEKLKEEARIAREKAEKAKLSSSKQLGKSKVTKKRAKKVDTKPKAKAKAKGKGKGKPKGGKKPKRGGKT</sequence>
<feature type="compositionally biased region" description="Low complexity" evidence="1">
    <location>
        <begin position="195"/>
        <end position="204"/>
    </location>
</feature>
<organism evidence="2 3">
    <name type="scientific">Papilio xuthus</name>
    <name type="common">Asian swallowtail butterfly</name>
    <dbReference type="NCBI Taxonomy" id="66420"/>
    <lineage>
        <taxon>Eukaryota</taxon>
        <taxon>Metazoa</taxon>
        <taxon>Ecdysozoa</taxon>
        <taxon>Arthropoda</taxon>
        <taxon>Hexapoda</taxon>
        <taxon>Insecta</taxon>
        <taxon>Pterygota</taxon>
        <taxon>Neoptera</taxon>
        <taxon>Endopterygota</taxon>
        <taxon>Lepidoptera</taxon>
        <taxon>Glossata</taxon>
        <taxon>Ditrysia</taxon>
        <taxon>Papilionoidea</taxon>
        <taxon>Papilionidae</taxon>
        <taxon>Papilioninae</taxon>
        <taxon>Papilio</taxon>
    </lineage>
</organism>
<name>A0A194PRG8_PAPXU</name>
<reference evidence="2 3" key="1">
    <citation type="journal article" date="2015" name="Nat. Commun.">
        <title>Outbred genome sequencing and CRISPR/Cas9 gene editing in butterflies.</title>
        <authorList>
            <person name="Li X."/>
            <person name="Fan D."/>
            <person name="Zhang W."/>
            <person name="Liu G."/>
            <person name="Zhang L."/>
            <person name="Zhao L."/>
            <person name="Fang X."/>
            <person name="Chen L."/>
            <person name="Dong Y."/>
            <person name="Chen Y."/>
            <person name="Ding Y."/>
            <person name="Zhao R."/>
            <person name="Feng M."/>
            <person name="Zhu Y."/>
            <person name="Feng Y."/>
            <person name="Jiang X."/>
            <person name="Zhu D."/>
            <person name="Xiang H."/>
            <person name="Feng X."/>
            <person name="Li S."/>
            <person name="Wang J."/>
            <person name="Zhang G."/>
            <person name="Kronforst M.R."/>
            <person name="Wang W."/>
        </authorList>
    </citation>
    <scope>NUCLEOTIDE SEQUENCE [LARGE SCALE GENOMIC DNA]</scope>
    <source>
        <strain evidence="2">Ya'a_city_454_Px</strain>
        <tissue evidence="2">Whole body</tissue>
    </source>
</reference>
<proteinExistence type="predicted"/>
<gene>
    <name evidence="2" type="ORF">RR46_09007</name>
</gene>
<evidence type="ECO:0000313" key="3">
    <source>
        <dbReference type="Proteomes" id="UP000053268"/>
    </source>
</evidence>
<keyword evidence="3" id="KW-1185">Reference proteome</keyword>
<protein>
    <submittedName>
        <fullName evidence="2">Uncharacterized protein</fullName>
    </submittedName>
</protein>
<evidence type="ECO:0000256" key="1">
    <source>
        <dbReference type="SAM" id="MobiDB-lite"/>
    </source>
</evidence>
<dbReference type="AlphaFoldDB" id="A0A194PRG8"/>
<evidence type="ECO:0000313" key="2">
    <source>
        <dbReference type="EMBL" id="KPI95548.1"/>
    </source>
</evidence>
<dbReference type="Proteomes" id="UP000053268">
    <property type="component" value="Unassembled WGS sequence"/>
</dbReference>
<feature type="region of interest" description="Disordered" evidence="1">
    <location>
        <begin position="186"/>
        <end position="244"/>
    </location>
</feature>
<dbReference type="EMBL" id="KQ459596">
    <property type="protein sequence ID" value="KPI95548.1"/>
    <property type="molecule type" value="Genomic_DNA"/>
</dbReference>
<feature type="compositionally biased region" description="Basic residues" evidence="1">
    <location>
        <begin position="219"/>
        <end position="244"/>
    </location>
</feature>